<evidence type="ECO:0000256" key="2">
    <source>
        <dbReference type="ARBA" id="ARBA00045899"/>
    </source>
</evidence>
<dbReference type="GO" id="GO:0032040">
    <property type="term" value="C:small-subunit processome"/>
    <property type="evidence" value="ECO:0007669"/>
    <property type="project" value="UniProtKB-ARBA"/>
</dbReference>
<dbReference type="OrthoDB" id="3971593at2759"/>
<dbReference type="SUPFAM" id="SSF57798">
    <property type="entry name" value="Casein kinase II beta subunit"/>
    <property type="match status" value="1"/>
</dbReference>
<dbReference type="GO" id="GO:0042790">
    <property type="term" value="P:nucleolar large rRNA transcription by RNA polymerase I"/>
    <property type="evidence" value="ECO:0007669"/>
    <property type="project" value="UniProtKB-ARBA"/>
</dbReference>
<comment type="function">
    <text evidence="2 3">Regulatory subunit of casein kinase II/CK2. As part of the kinase complex regulates the basal catalytic activity of the alpha subunit a constitutively active serine/threonine-protein kinase that phosphorylates a large number of substrates containing acidic residues C-terminal to the phosphorylated serine or threonine.</text>
</comment>
<dbReference type="FunFam" id="1.10.1820.10:FF:000005">
    <property type="entry name" value="Casein kinase II subunit beta"/>
    <property type="match status" value="1"/>
</dbReference>
<proteinExistence type="inferred from homology"/>
<dbReference type="GO" id="GO:0006359">
    <property type="term" value="P:regulation of transcription by RNA polymerase III"/>
    <property type="evidence" value="ECO:0007669"/>
    <property type="project" value="UniProtKB-ARBA"/>
</dbReference>
<dbReference type="GO" id="GO:0032545">
    <property type="term" value="C:CURI complex"/>
    <property type="evidence" value="ECO:0007669"/>
    <property type="project" value="UniProtKB-ARBA"/>
</dbReference>
<dbReference type="InterPro" id="IPR035991">
    <property type="entry name" value="Casein_kinase_II_beta-like"/>
</dbReference>
<evidence type="ECO:0000313" key="6">
    <source>
        <dbReference type="Proteomes" id="UP000769528"/>
    </source>
</evidence>
<dbReference type="InterPro" id="IPR000704">
    <property type="entry name" value="Casein_kinase_II_reg-sub"/>
</dbReference>
<feature type="region of interest" description="Disordered" evidence="4">
    <location>
        <begin position="240"/>
        <end position="265"/>
    </location>
</feature>
<name>A0A9P8P7E6_9ASCO</name>
<dbReference type="SMART" id="SM01085">
    <property type="entry name" value="CK_II_beta"/>
    <property type="match status" value="1"/>
</dbReference>
<sequence>MSKEEEEEEYTSDSGSEFSEYWVDWFLGTKGNEYFCEIDQEYITDKFNLTGLSSEVERIPQSVDLITDNLKIEDISNDLRDHLEYNARILYGLVHQRYIITSRGLVKMQEKYKKADFGYCSRVFCQLQHLLPIGLSDHLGVSSVKLYCPKCEDIYNPKSSRHSVIDGAYFGTSFPGIFLQSYPGSVPIHPTQRYIPKVFGFNLYEHGKIARWQELQRLKLVERLAGRGIELRNKPNGYIVNKRNNNEDDEDNEDDENTDVQIKDV</sequence>
<dbReference type="GO" id="GO:0030291">
    <property type="term" value="F:protein serine/threonine kinase inhibitor activity"/>
    <property type="evidence" value="ECO:0007669"/>
    <property type="project" value="UniProtKB-ARBA"/>
</dbReference>
<evidence type="ECO:0000313" key="5">
    <source>
        <dbReference type="EMBL" id="KAH3666600.1"/>
    </source>
</evidence>
<dbReference type="GO" id="GO:0005737">
    <property type="term" value="C:cytoplasm"/>
    <property type="evidence" value="ECO:0007669"/>
    <property type="project" value="TreeGrafter"/>
</dbReference>
<dbReference type="Pfam" id="PF01214">
    <property type="entry name" value="CK_II_beta"/>
    <property type="match status" value="1"/>
</dbReference>
<evidence type="ECO:0000256" key="3">
    <source>
        <dbReference type="RuleBase" id="RU361268"/>
    </source>
</evidence>
<dbReference type="EMBL" id="JAEUBF010001424">
    <property type="protein sequence ID" value="KAH3666600.1"/>
    <property type="molecule type" value="Genomic_DNA"/>
</dbReference>
<dbReference type="Gene3D" id="2.20.25.20">
    <property type="match status" value="1"/>
</dbReference>
<evidence type="ECO:0000256" key="1">
    <source>
        <dbReference type="ARBA" id="ARBA00006941"/>
    </source>
</evidence>
<organism evidence="5 6">
    <name type="scientific">Wickerhamomyces mucosus</name>
    <dbReference type="NCBI Taxonomy" id="1378264"/>
    <lineage>
        <taxon>Eukaryota</taxon>
        <taxon>Fungi</taxon>
        <taxon>Dikarya</taxon>
        <taxon>Ascomycota</taxon>
        <taxon>Saccharomycotina</taxon>
        <taxon>Saccharomycetes</taxon>
        <taxon>Phaffomycetales</taxon>
        <taxon>Wickerhamomycetaceae</taxon>
        <taxon>Wickerhamomyces</taxon>
    </lineage>
</organism>
<accession>A0A9P8P7E6</accession>
<dbReference type="AlphaFoldDB" id="A0A9P8P7E6"/>
<dbReference type="GO" id="GO:0006356">
    <property type="term" value="P:regulation of transcription by RNA polymerase I"/>
    <property type="evidence" value="ECO:0007669"/>
    <property type="project" value="UniProtKB-ARBA"/>
</dbReference>
<dbReference type="FunFam" id="2.20.25.20:FF:000001">
    <property type="entry name" value="Casein kinase II subunit beta"/>
    <property type="match status" value="1"/>
</dbReference>
<gene>
    <name evidence="5" type="ORF">WICMUC_005584</name>
</gene>
<keyword evidence="6" id="KW-1185">Reference proteome</keyword>
<dbReference type="InterPro" id="IPR016149">
    <property type="entry name" value="Casein_kin_II_reg-sub_N"/>
</dbReference>
<dbReference type="PANTHER" id="PTHR11740">
    <property type="entry name" value="CASEIN KINASE II SUBUNIT BETA"/>
    <property type="match status" value="1"/>
</dbReference>
<dbReference type="GO" id="GO:0034456">
    <property type="term" value="C:UTP-C complex"/>
    <property type="evidence" value="ECO:0007669"/>
    <property type="project" value="UniProtKB-ARBA"/>
</dbReference>
<dbReference type="GO" id="GO:0005956">
    <property type="term" value="C:protein kinase CK2 complex"/>
    <property type="evidence" value="ECO:0007669"/>
    <property type="project" value="UniProtKB-UniRule"/>
</dbReference>
<dbReference type="PRINTS" id="PR00472">
    <property type="entry name" value="CASNKINASEII"/>
</dbReference>
<feature type="compositionally biased region" description="Acidic residues" evidence="4">
    <location>
        <begin position="247"/>
        <end position="258"/>
    </location>
</feature>
<dbReference type="Proteomes" id="UP000769528">
    <property type="component" value="Unassembled WGS sequence"/>
</dbReference>
<dbReference type="GO" id="GO:0005654">
    <property type="term" value="C:nucleoplasm"/>
    <property type="evidence" value="ECO:0007669"/>
    <property type="project" value="UniProtKB-ARBA"/>
</dbReference>
<evidence type="ECO:0000256" key="4">
    <source>
        <dbReference type="SAM" id="MobiDB-lite"/>
    </source>
</evidence>
<comment type="subunit">
    <text evidence="3">Tetramer of two alpha and two beta subunits.</text>
</comment>
<protein>
    <recommendedName>
        <fullName evidence="3">Casein kinase II subunit beta</fullName>
        <shortName evidence="3">CK II beta</shortName>
    </recommendedName>
</protein>
<dbReference type="PANTHER" id="PTHR11740:SF39">
    <property type="entry name" value="CASEIN KINASE II SUBUNIT BETA"/>
    <property type="match status" value="1"/>
</dbReference>
<comment type="caution">
    <text evidence="5">The sequence shown here is derived from an EMBL/GenBank/DDBJ whole genome shotgun (WGS) entry which is preliminary data.</text>
</comment>
<dbReference type="GO" id="GO:0060962">
    <property type="term" value="P:regulation of ribosomal protein gene transcription by RNA polymerase II"/>
    <property type="evidence" value="ECO:0007669"/>
    <property type="project" value="UniProtKB-ARBA"/>
</dbReference>
<dbReference type="Gene3D" id="1.10.1820.10">
    <property type="entry name" value="protein kinase ck2 holoenzyme, chain C, domain 1"/>
    <property type="match status" value="1"/>
</dbReference>
<reference evidence="5" key="2">
    <citation type="submission" date="2021-01" db="EMBL/GenBank/DDBJ databases">
        <authorList>
            <person name="Schikora-Tamarit M.A."/>
        </authorList>
    </citation>
    <scope>NUCLEOTIDE SEQUENCE</scope>
    <source>
        <strain evidence="5">CBS6341</strain>
    </source>
</reference>
<comment type="similarity">
    <text evidence="1 3">Belongs to the casein kinase 2 subunit beta family.</text>
</comment>
<reference evidence="5" key="1">
    <citation type="journal article" date="2021" name="Open Biol.">
        <title>Shared evolutionary footprints suggest mitochondrial oxidative damage underlies multiple complex I losses in fungi.</title>
        <authorList>
            <person name="Schikora-Tamarit M.A."/>
            <person name="Marcet-Houben M."/>
            <person name="Nosek J."/>
            <person name="Gabaldon T."/>
        </authorList>
    </citation>
    <scope>NUCLEOTIDE SEQUENCE</scope>
    <source>
        <strain evidence="5">CBS6341</strain>
    </source>
</reference>